<gene>
    <name evidence="1" type="ORF">UFOVP837_39</name>
</gene>
<reference evidence="1" key="1">
    <citation type="submission" date="2020-04" db="EMBL/GenBank/DDBJ databases">
        <authorList>
            <person name="Chiriac C."/>
            <person name="Salcher M."/>
            <person name="Ghai R."/>
            <person name="Kavagutti S V."/>
        </authorList>
    </citation>
    <scope>NUCLEOTIDE SEQUENCE</scope>
</reference>
<organism evidence="1">
    <name type="scientific">uncultured Caudovirales phage</name>
    <dbReference type="NCBI Taxonomy" id="2100421"/>
    <lineage>
        <taxon>Viruses</taxon>
        <taxon>Duplodnaviria</taxon>
        <taxon>Heunggongvirae</taxon>
        <taxon>Uroviricota</taxon>
        <taxon>Caudoviricetes</taxon>
        <taxon>Peduoviridae</taxon>
        <taxon>Maltschvirus</taxon>
        <taxon>Maltschvirus maltsch</taxon>
    </lineage>
</organism>
<evidence type="ECO:0000313" key="1">
    <source>
        <dbReference type="EMBL" id="CAB4166667.1"/>
    </source>
</evidence>
<dbReference type="EMBL" id="LR796782">
    <property type="protein sequence ID" value="CAB4166667.1"/>
    <property type="molecule type" value="Genomic_DNA"/>
</dbReference>
<proteinExistence type="predicted"/>
<name>A0A6J5P657_9CAUD</name>
<accession>A0A6J5P657</accession>
<protein>
    <submittedName>
        <fullName evidence="1">Uncharacterized protein</fullName>
    </submittedName>
</protein>
<sequence length="104" mass="10551">MPVYQGRSQFQGLFSEMWAVSESVDFGNAATGSGTFASVDVTVPGVALGDIVMGISIAVDTVDTVIGGAVTAANTVTLTVLNNTTGAVNLAPAIVDFIVVRPAF</sequence>